<dbReference type="Proteomes" id="UP000289340">
    <property type="component" value="Chromosome 13"/>
</dbReference>
<dbReference type="GO" id="GO:0005634">
    <property type="term" value="C:nucleus"/>
    <property type="evidence" value="ECO:0007669"/>
    <property type="project" value="UniProtKB-SubCell"/>
</dbReference>
<organism evidence="10 11">
    <name type="scientific">Glycine soja</name>
    <name type="common">Wild soybean</name>
    <dbReference type="NCBI Taxonomy" id="3848"/>
    <lineage>
        <taxon>Eukaryota</taxon>
        <taxon>Viridiplantae</taxon>
        <taxon>Streptophyta</taxon>
        <taxon>Embryophyta</taxon>
        <taxon>Tracheophyta</taxon>
        <taxon>Spermatophyta</taxon>
        <taxon>Magnoliopsida</taxon>
        <taxon>eudicotyledons</taxon>
        <taxon>Gunneridae</taxon>
        <taxon>Pentapetalae</taxon>
        <taxon>rosids</taxon>
        <taxon>fabids</taxon>
        <taxon>Fabales</taxon>
        <taxon>Fabaceae</taxon>
        <taxon>Papilionoideae</taxon>
        <taxon>50 kb inversion clade</taxon>
        <taxon>NPAAA clade</taxon>
        <taxon>indigoferoid/millettioid clade</taxon>
        <taxon>Phaseoleae</taxon>
        <taxon>Glycine</taxon>
        <taxon>Glycine subgen. Soja</taxon>
    </lineage>
</organism>
<dbReference type="InterPro" id="IPR036236">
    <property type="entry name" value="Znf_C2H2_sf"/>
</dbReference>
<evidence type="ECO:0000259" key="9">
    <source>
        <dbReference type="PROSITE" id="PS50157"/>
    </source>
</evidence>
<reference evidence="10 11" key="1">
    <citation type="submission" date="2018-09" db="EMBL/GenBank/DDBJ databases">
        <title>A high-quality reference genome of wild soybean provides a powerful tool to mine soybean genomes.</title>
        <authorList>
            <person name="Xie M."/>
            <person name="Chung C.Y.L."/>
            <person name="Li M.-W."/>
            <person name="Wong F.-L."/>
            <person name="Chan T.-F."/>
            <person name="Lam H.-M."/>
        </authorList>
    </citation>
    <scope>NUCLEOTIDE SEQUENCE [LARGE SCALE GENOMIC DNA]</scope>
    <source>
        <strain evidence="11">cv. W05</strain>
        <tissue evidence="10">Hypocotyl of etiolated seedlings</tissue>
    </source>
</reference>
<evidence type="ECO:0000256" key="7">
    <source>
        <dbReference type="ARBA" id="ARBA00023242"/>
    </source>
</evidence>
<evidence type="ECO:0000313" key="10">
    <source>
        <dbReference type="EMBL" id="RZB72868.1"/>
    </source>
</evidence>
<evidence type="ECO:0000256" key="1">
    <source>
        <dbReference type="ARBA" id="ARBA00004123"/>
    </source>
</evidence>
<keyword evidence="3 8" id="KW-0863">Zinc-finger</keyword>
<feature type="domain" description="C2H2-type" evidence="9">
    <location>
        <begin position="56"/>
        <end position="83"/>
    </location>
</feature>
<evidence type="ECO:0000256" key="4">
    <source>
        <dbReference type="ARBA" id="ARBA00022833"/>
    </source>
</evidence>
<evidence type="ECO:0000256" key="3">
    <source>
        <dbReference type="ARBA" id="ARBA00022771"/>
    </source>
</evidence>
<protein>
    <submittedName>
        <fullName evidence="10">Zinc finger protein 10</fullName>
    </submittedName>
</protein>
<keyword evidence="7" id="KW-0539">Nucleus</keyword>
<sequence>MEESQYLLWIRRKQMLKSHIQQPFGTNNNSSSWEERAFAEDAARILGGCIWPPRSYSCNFCKREFRSAQALGGHMNVHRRDRARLKQSLSHHHNELALQHHHKNDCTVATSKVSSSRPSNISIQENCYHHQPTMSSYSSSIGWGHHHHNMGSSDSEPKEQVTAREEFLKGLGCNDFFETSLSVGQSAVVFGQKLPTTTDHSCGDEAISYKRSKTSMAPLPAVFLKPCSNDRNLTFQSAEFVLGVKPGMEDLDLELRLGKPQKVI</sequence>
<comment type="subcellular location">
    <subcellularLocation>
        <location evidence="1">Nucleus</location>
    </subcellularLocation>
</comment>
<dbReference type="SUPFAM" id="SSF57667">
    <property type="entry name" value="beta-beta-alpha zinc fingers"/>
    <property type="match status" value="1"/>
</dbReference>
<evidence type="ECO:0000256" key="5">
    <source>
        <dbReference type="ARBA" id="ARBA00023015"/>
    </source>
</evidence>
<dbReference type="EMBL" id="QZWG01000013">
    <property type="protein sequence ID" value="RZB72868.1"/>
    <property type="molecule type" value="Genomic_DNA"/>
</dbReference>
<keyword evidence="2" id="KW-0479">Metal-binding</keyword>
<evidence type="ECO:0000313" key="11">
    <source>
        <dbReference type="Proteomes" id="UP000289340"/>
    </source>
</evidence>
<accession>A0A445HGX2</accession>
<gene>
    <name evidence="10" type="ORF">D0Y65_036893</name>
</gene>
<evidence type="ECO:0000256" key="8">
    <source>
        <dbReference type="PROSITE-ProRule" id="PRU00042"/>
    </source>
</evidence>
<dbReference type="PANTHER" id="PTHR45801">
    <property type="entry name" value="OS07G0101800 PROTEIN"/>
    <property type="match status" value="1"/>
</dbReference>
<comment type="caution">
    <text evidence="10">The sequence shown here is derived from an EMBL/GenBank/DDBJ whole genome shotgun (WGS) entry which is preliminary data.</text>
</comment>
<name>A0A445HGX2_GLYSO</name>
<keyword evidence="4" id="KW-0862">Zinc</keyword>
<dbReference type="Gramene" id="XM_028339940.1">
    <property type="protein sequence ID" value="XP_028195741.1"/>
    <property type="gene ID" value="LOC114380855"/>
</dbReference>
<keyword evidence="5" id="KW-0805">Transcription regulation</keyword>
<dbReference type="PROSITE" id="PS00028">
    <property type="entry name" value="ZINC_FINGER_C2H2_1"/>
    <property type="match status" value="1"/>
</dbReference>
<dbReference type="PANTHER" id="PTHR45801:SF119">
    <property type="entry name" value="ZINC FINGER PROTEIN 10-LIKE"/>
    <property type="match status" value="1"/>
</dbReference>
<dbReference type="SMART" id="SM00355">
    <property type="entry name" value="ZnF_C2H2"/>
    <property type="match status" value="1"/>
</dbReference>
<dbReference type="InterPro" id="IPR052426">
    <property type="entry name" value="Plant_dev_regulator"/>
</dbReference>
<dbReference type="PROSITE" id="PS50157">
    <property type="entry name" value="ZINC_FINGER_C2H2_2"/>
    <property type="match status" value="1"/>
</dbReference>
<dbReference type="Pfam" id="PF13912">
    <property type="entry name" value="zf-C2H2_6"/>
    <property type="match status" value="1"/>
</dbReference>
<dbReference type="AlphaFoldDB" id="A0A445HGX2"/>
<dbReference type="InterPro" id="IPR013087">
    <property type="entry name" value="Znf_C2H2_type"/>
</dbReference>
<evidence type="ECO:0000256" key="6">
    <source>
        <dbReference type="ARBA" id="ARBA00023163"/>
    </source>
</evidence>
<evidence type="ECO:0000256" key="2">
    <source>
        <dbReference type="ARBA" id="ARBA00022723"/>
    </source>
</evidence>
<proteinExistence type="predicted"/>
<dbReference type="GO" id="GO:0008270">
    <property type="term" value="F:zinc ion binding"/>
    <property type="evidence" value="ECO:0007669"/>
    <property type="project" value="UniProtKB-KW"/>
</dbReference>
<keyword evidence="11" id="KW-1185">Reference proteome</keyword>
<keyword evidence="6" id="KW-0804">Transcription</keyword>